<feature type="domain" description="C-type lectin" evidence="1">
    <location>
        <begin position="43"/>
        <end position="150"/>
    </location>
</feature>
<dbReference type="GeneTree" id="ENSGT00940000164599"/>
<dbReference type="AlphaFoldDB" id="A0A3B5PRG5"/>
<dbReference type="InterPro" id="IPR050111">
    <property type="entry name" value="C-type_lectin/snaclec_domain"/>
</dbReference>
<dbReference type="SMART" id="SM00034">
    <property type="entry name" value="CLECT"/>
    <property type="match status" value="1"/>
</dbReference>
<dbReference type="InterPro" id="IPR016186">
    <property type="entry name" value="C-type_lectin-like/link_sf"/>
</dbReference>
<dbReference type="Ensembl" id="ENSXMAT00000020968.1">
    <property type="protein sequence ID" value="ENSXMAP00000022318.1"/>
    <property type="gene ID" value="ENSXMAG00000007424.2"/>
</dbReference>
<reference evidence="3" key="2">
    <citation type="journal article" date="2013" name="Nat. Genet.">
        <title>The genome of the platyfish, Xiphophorus maculatus, provides insights into evolutionary adaptation and several complex traits.</title>
        <authorList>
            <person name="Schartl M."/>
            <person name="Walter R.B."/>
            <person name="Shen Y."/>
            <person name="Garcia T."/>
            <person name="Catchen J."/>
            <person name="Amores A."/>
            <person name="Braasch I."/>
            <person name="Chalopin D."/>
            <person name="Volff J.N."/>
            <person name="Lesch K.P."/>
            <person name="Bisazza A."/>
            <person name="Minx P."/>
            <person name="Hillier L."/>
            <person name="Wilson R.K."/>
            <person name="Fuerstenberg S."/>
            <person name="Boore J."/>
            <person name="Searle S."/>
            <person name="Postlethwait J.H."/>
            <person name="Warren W.C."/>
        </authorList>
    </citation>
    <scope>NUCLEOTIDE SEQUENCE [LARGE SCALE GENOMIC DNA]</scope>
    <source>
        <strain evidence="3">JP 163 A</strain>
    </source>
</reference>
<reference evidence="3" key="1">
    <citation type="submission" date="2012-01" db="EMBL/GenBank/DDBJ databases">
        <authorList>
            <person name="Walter R."/>
            <person name="Schartl M."/>
            <person name="Warren W."/>
        </authorList>
    </citation>
    <scope>NUCLEOTIDE SEQUENCE [LARGE SCALE GENOMIC DNA]</scope>
    <source>
        <strain evidence="3">JP 163 A</strain>
    </source>
</reference>
<dbReference type="Gene3D" id="3.10.100.10">
    <property type="entry name" value="Mannose-Binding Protein A, subunit A"/>
    <property type="match status" value="1"/>
</dbReference>
<proteinExistence type="predicted"/>
<dbReference type="PANTHER" id="PTHR22803">
    <property type="entry name" value="MANNOSE, PHOSPHOLIPASE, LECTIN RECEPTOR RELATED"/>
    <property type="match status" value="1"/>
</dbReference>
<keyword evidence="3" id="KW-1185">Reference proteome</keyword>
<protein>
    <recommendedName>
        <fullName evidence="1">C-type lectin domain-containing protein</fullName>
    </recommendedName>
</protein>
<dbReference type="PROSITE" id="PS50041">
    <property type="entry name" value="C_TYPE_LECTIN_2"/>
    <property type="match status" value="1"/>
</dbReference>
<evidence type="ECO:0000313" key="3">
    <source>
        <dbReference type="Proteomes" id="UP000002852"/>
    </source>
</evidence>
<dbReference type="InParanoid" id="A0A3B5PRG5"/>
<dbReference type="InterPro" id="IPR016187">
    <property type="entry name" value="CTDL_fold"/>
</dbReference>
<reference evidence="2" key="4">
    <citation type="submission" date="2025-09" db="UniProtKB">
        <authorList>
            <consortium name="Ensembl"/>
        </authorList>
    </citation>
    <scope>IDENTIFICATION</scope>
    <source>
        <strain evidence="2">JP 163 A</strain>
    </source>
</reference>
<dbReference type="InterPro" id="IPR001304">
    <property type="entry name" value="C-type_lectin-like"/>
</dbReference>
<dbReference type="SUPFAM" id="SSF56436">
    <property type="entry name" value="C-type lectin-like"/>
    <property type="match status" value="1"/>
</dbReference>
<reference evidence="2" key="3">
    <citation type="submission" date="2025-08" db="UniProtKB">
        <authorList>
            <consortium name="Ensembl"/>
        </authorList>
    </citation>
    <scope>IDENTIFICATION</scope>
    <source>
        <strain evidence="2">JP 163 A</strain>
    </source>
</reference>
<name>A0A3B5PRG5_XIPMA</name>
<evidence type="ECO:0000313" key="2">
    <source>
        <dbReference type="Ensembl" id="ENSXMAP00000022318.1"/>
    </source>
</evidence>
<dbReference type="Pfam" id="PF00059">
    <property type="entry name" value="Lectin_C"/>
    <property type="match status" value="1"/>
</dbReference>
<sequence>VNIQSLCGGAADTLDALDPFDVSEAQNAPGLFCNICPLGWTWFQDRCYLFVDAELDWAEAEQYCISHGGNLASIHCQEEYAFIRNFIFHVAGNSRRTWVGGYDGIEVRIWQWSDGSRNDFSMWGPRGPNNCDTENCMEINVNGVEIKLLCIWLHTQNSLIKFTTLHSFN</sequence>
<organism evidence="2 3">
    <name type="scientific">Xiphophorus maculatus</name>
    <name type="common">Southern platyfish</name>
    <name type="synonym">Platypoecilus maculatus</name>
    <dbReference type="NCBI Taxonomy" id="8083"/>
    <lineage>
        <taxon>Eukaryota</taxon>
        <taxon>Metazoa</taxon>
        <taxon>Chordata</taxon>
        <taxon>Craniata</taxon>
        <taxon>Vertebrata</taxon>
        <taxon>Euteleostomi</taxon>
        <taxon>Actinopterygii</taxon>
        <taxon>Neopterygii</taxon>
        <taxon>Teleostei</taxon>
        <taxon>Neoteleostei</taxon>
        <taxon>Acanthomorphata</taxon>
        <taxon>Ovalentaria</taxon>
        <taxon>Atherinomorphae</taxon>
        <taxon>Cyprinodontiformes</taxon>
        <taxon>Poeciliidae</taxon>
        <taxon>Poeciliinae</taxon>
        <taxon>Xiphophorus</taxon>
    </lineage>
</organism>
<dbReference type="Proteomes" id="UP000002852">
    <property type="component" value="Unassembled WGS sequence"/>
</dbReference>
<evidence type="ECO:0000259" key="1">
    <source>
        <dbReference type="PROSITE" id="PS50041"/>
    </source>
</evidence>
<accession>A0A3B5PRG5</accession>
<dbReference type="CDD" id="cd00037">
    <property type="entry name" value="CLECT"/>
    <property type="match status" value="1"/>
</dbReference>